<evidence type="ECO:0000313" key="8">
    <source>
        <dbReference type="EMBL" id="PWF42065.1"/>
    </source>
</evidence>
<evidence type="ECO:0000259" key="7">
    <source>
        <dbReference type="Pfam" id="PF06271"/>
    </source>
</evidence>
<evidence type="ECO:0000256" key="2">
    <source>
        <dbReference type="ARBA" id="ARBA00022475"/>
    </source>
</evidence>
<keyword evidence="9" id="KW-1185">Reference proteome</keyword>
<feature type="transmembrane region" description="Helical" evidence="6">
    <location>
        <begin position="142"/>
        <end position="162"/>
    </location>
</feature>
<keyword evidence="3 6" id="KW-0812">Transmembrane</keyword>
<sequence>MVGCCPCPFYNSKQTMDTQNPYSPPMTDLTKPGQTAELELAGRGSRFGAALVDGIIGLVFLVPMFFVFGGWAMLTSGEMGFMTSLMFGLLGFAFFCVVHGHFLKTSGQTIGKKIVGIKIVDMNGNKPDLVTLLAKRYLSMSLISAIPGIGGLLAIVNILFIFRSDKRCVHDLIAGTQVVVA</sequence>
<dbReference type="InterPro" id="IPR010432">
    <property type="entry name" value="RDD"/>
</dbReference>
<dbReference type="GO" id="GO:0005886">
    <property type="term" value="C:plasma membrane"/>
    <property type="evidence" value="ECO:0007669"/>
    <property type="project" value="UniProtKB-SubCell"/>
</dbReference>
<evidence type="ECO:0000256" key="5">
    <source>
        <dbReference type="ARBA" id="ARBA00023136"/>
    </source>
</evidence>
<dbReference type="PANTHER" id="PTHR36115">
    <property type="entry name" value="PROLINE-RICH ANTIGEN HOMOLOG-RELATED"/>
    <property type="match status" value="1"/>
</dbReference>
<comment type="subcellular location">
    <subcellularLocation>
        <location evidence="1">Cell membrane</location>
        <topology evidence="1">Multi-pass membrane protein</topology>
    </subcellularLocation>
</comment>
<feature type="transmembrane region" description="Helical" evidence="6">
    <location>
        <begin position="80"/>
        <end position="103"/>
    </location>
</feature>
<keyword evidence="2" id="KW-1003">Cell membrane</keyword>
<comment type="caution">
    <text evidence="8">The sequence shown here is derived from an EMBL/GenBank/DDBJ whole genome shotgun (WGS) entry which is preliminary data.</text>
</comment>
<dbReference type="EMBL" id="PXWF02000303">
    <property type="protein sequence ID" value="PWF42065.1"/>
    <property type="molecule type" value="Genomic_DNA"/>
</dbReference>
<evidence type="ECO:0000313" key="9">
    <source>
        <dbReference type="Proteomes" id="UP000241421"/>
    </source>
</evidence>
<evidence type="ECO:0000256" key="3">
    <source>
        <dbReference type="ARBA" id="ARBA00022692"/>
    </source>
</evidence>
<protein>
    <submittedName>
        <fullName evidence="8">RDD family protein</fullName>
    </submittedName>
</protein>
<organism evidence="8 9">
    <name type="scientific">Massilia glaciei</name>
    <dbReference type="NCBI Taxonomy" id="1524097"/>
    <lineage>
        <taxon>Bacteria</taxon>
        <taxon>Pseudomonadati</taxon>
        <taxon>Pseudomonadota</taxon>
        <taxon>Betaproteobacteria</taxon>
        <taxon>Burkholderiales</taxon>
        <taxon>Oxalobacteraceae</taxon>
        <taxon>Telluria group</taxon>
        <taxon>Massilia</taxon>
    </lineage>
</organism>
<gene>
    <name evidence="8" type="ORF">C7C56_023430</name>
</gene>
<keyword evidence="4 6" id="KW-1133">Transmembrane helix</keyword>
<dbReference type="Proteomes" id="UP000241421">
    <property type="component" value="Unassembled WGS sequence"/>
</dbReference>
<feature type="transmembrane region" description="Helical" evidence="6">
    <location>
        <begin position="50"/>
        <end position="74"/>
    </location>
</feature>
<keyword evidence="5 6" id="KW-0472">Membrane</keyword>
<name>A0A2U2HEK2_9BURK</name>
<accession>A0A2U2HEK2</accession>
<dbReference type="Pfam" id="PF06271">
    <property type="entry name" value="RDD"/>
    <property type="match status" value="1"/>
</dbReference>
<dbReference type="AlphaFoldDB" id="A0A2U2HEK2"/>
<feature type="domain" description="RDD" evidence="7">
    <location>
        <begin position="41"/>
        <end position="175"/>
    </location>
</feature>
<proteinExistence type="predicted"/>
<evidence type="ECO:0000256" key="1">
    <source>
        <dbReference type="ARBA" id="ARBA00004651"/>
    </source>
</evidence>
<dbReference type="InterPro" id="IPR051791">
    <property type="entry name" value="Pra-immunoreactive"/>
</dbReference>
<dbReference type="OrthoDB" id="8612316at2"/>
<reference evidence="8 9" key="1">
    <citation type="submission" date="2018-04" db="EMBL/GenBank/DDBJ databases">
        <title>Massilia violaceinigra sp. nov., a novel purple-pigmented bacterium isolated from Tianshan glacier, Xinjiang, China.</title>
        <authorList>
            <person name="Wang H."/>
        </authorList>
    </citation>
    <scope>NUCLEOTIDE SEQUENCE [LARGE SCALE GENOMIC DNA]</scope>
    <source>
        <strain evidence="8 9">B448-2</strain>
    </source>
</reference>
<evidence type="ECO:0000256" key="6">
    <source>
        <dbReference type="SAM" id="Phobius"/>
    </source>
</evidence>
<evidence type="ECO:0000256" key="4">
    <source>
        <dbReference type="ARBA" id="ARBA00022989"/>
    </source>
</evidence>
<dbReference type="PANTHER" id="PTHR36115:SF4">
    <property type="entry name" value="MEMBRANE PROTEIN"/>
    <property type="match status" value="1"/>
</dbReference>